<dbReference type="SUPFAM" id="SSF48452">
    <property type="entry name" value="TPR-like"/>
    <property type="match status" value="1"/>
</dbReference>
<dbReference type="eggNOG" id="COG4105">
    <property type="taxonomic scope" value="Bacteria"/>
</dbReference>
<evidence type="ECO:0000256" key="4">
    <source>
        <dbReference type="PROSITE-ProRule" id="PRU00339"/>
    </source>
</evidence>
<dbReference type="AlphaFoldDB" id="D3P9L6"/>
<dbReference type="KEGG" id="ddf:DEFDS_1955"/>
<dbReference type="OrthoDB" id="9781894at2"/>
<evidence type="ECO:0000256" key="1">
    <source>
        <dbReference type="ARBA" id="ARBA00022729"/>
    </source>
</evidence>
<dbReference type="NCBIfam" id="TIGR03302">
    <property type="entry name" value="OM_YfiO"/>
    <property type="match status" value="1"/>
</dbReference>
<evidence type="ECO:0000313" key="7">
    <source>
        <dbReference type="Proteomes" id="UP000001520"/>
    </source>
</evidence>
<proteinExistence type="inferred from homology"/>
<reference evidence="6 7" key="1">
    <citation type="journal article" date="2010" name="DNA Res.">
        <title>Bacterial lifestyle in a deep-sea hydrothermal vent chimney revealed by the genome sequence of the thermophilic bacterium Deferribacter desulfuricans SSM1.</title>
        <authorList>
            <person name="Takaki Y."/>
            <person name="Shimamura S."/>
            <person name="Nakagawa S."/>
            <person name="Fukuhara Y."/>
            <person name="Horikawa H."/>
            <person name="Ankai A."/>
            <person name="Harada T."/>
            <person name="Hosoyama A."/>
            <person name="Oguchi A."/>
            <person name="Fukui S."/>
            <person name="Fujita N."/>
            <person name="Takami H."/>
            <person name="Takai K."/>
        </authorList>
    </citation>
    <scope>NUCLEOTIDE SEQUENCE [LARGE SCALE GENOMIC DNA]</scope>
    <source>
        <strain evidence="7">DSM 14783 / JCM 11476 / NBRC 101012 / SSM1</strain>
    </source>
</reference>
<feature type="repeat" description="TPR" evidence="4">
    <location>
        <begin position="68"/>
        <end position="101"/>
    </location>
</feature>
<dbReference type="STRING" id="639282.DEFDS_1955"/>
<keyword evidence="7" id="KW-1185">Reference proteome</keyword>
<dbReference type="Proteomes" id="UP000001520">
    <property type="component" value="Chromosome"/>
</dbReference>
<keyword evidence="3" id="KW-0998">Cell outer membrane</keyword>
<organism evidence="6 7">
    <name type="scientific">Deferribacter desulfuricans (strain DSM 14783 / JCM 11476 / NBRC 101012 / SSM1)</name>
    <dbReference type="NCBI Taxonomy" id="639282"/>
    <lineage>
        <taxon>Bacteria</taxon>
        <taxon>Pseudomonadati</taxon>
        <taxon>Deferribacterota</taxon>
        <taxon>Deferribacteres</taxon>
        <taxon>Deferribacterales</taxon>
        <taxon>Deferribacteraceae</taxon>
        <taxon>Deferribacter</taxon>
    </lineage>
</organism>
<dbReference type="InterPro" id="IPR017689">
    <property type="entry name" value="BamD"/>
</dbReference>
<dbReference type="InterPro" id="IPR019734">
    <property type="entry name" value="TPR_rpt"/>
</dbReference>
<dbReference type="InterPro" id="IPR039565">
    <property type="entry name" value="BamD-like"/>
</dbReference>
<protein>
    <recommendedName>
        <fullName evidence="5">Outer membrane lipoprotein BamD-like domain-containing protein</fullName>
    </recommendedName>
</protein>
<sequence length="252" mass="29257">MRLQMKKVLVSFIITLLLFACAGKKEINKDAATYFKEGLTYFQNKKYEKAAAAFEEALKKADTPELAAKAQLFLADSYYLDEKYDDAIAAYKSYLELYENQPDAKRALLRLGLSYYAMLQPIDRDQSYTREAYNTFLKLNAKYPEFSKKYNIPAKLRKLKNMLAEKDFYVAKFYVRIGEDKAAIVRLEKILKEYKDTKVYPEAALLYAKVLINIKKPDKAVSVLSQLLKERKDPRLLPEINKILKDLKKHLG</sequence>
<dbReference type="PROSITE" id="PS51257">
    <property type="entry name" value="PROKAR_LIPOPROTEIN"/>
    <property type="match status" value="1"/>
</dbReference>
<evidence type="ECO:0000256" key="3">
    <source>
        <dbReference type="ARBA" id="ARBA00023237"/>
    </source>
</evidence>
<evidence type="ECO:0000313" key="6">
    <source>
        <dbReference type="EMBL" id="BAI81406.1"/>
    </source>
</evidence>
<dbReference type="InterPro" id="IPR011990">
    <property type="entry name" value="TPR-like_helical_dom_sf"/>
</dbReference>
<dbReference type="SMART" id="SM00028">
    <property type="entry name" value="TPR"/>
    <property type="match status" value="2"/>
</dbReference>
<name>D3P9L6_DEFDS</name>
<gene>
    <name evidence="6" type="ordered locus">DEFDS_1955</name>
</gene>
<dbReference type="PROSITE" id="PS50005">
    <property type="entry name" value="TPR"/>
    <property type="match status" value="2"/>
</dbReference>
<feature type="domain" description="Outer membrane lipoprotein BamD-like" evidence="5">
    <location>
        <begin position="29"/>
        <end position="203"/>
    </location>
</feature>
<keyword evidence="4" id="KW-0802">TPR repeat</keyword>
<dbReference type="HAMAP" id="MF_00922">
    <property type="entry name" value="OM_assembly_BamD"/>
    <property type="match status" value="1"/>
</dbReference>
<keyword evidence="1" id="KW-0732">Signal</keyword>
<feature type="repeat" description="TPR" evidence="4">
    <location>
        <begin position="31"/>
        <end position="64"/>
    </location>
</feature>
<evidence type="ECO:0000256" key="2">
    <source>
        <dbReference type="ARBA" id="ARBA00023136"/>
    </source>
</evidence>
<keyword evidence="2" id="KW-0472">Membrane</keyword>
<accession>D3P9L6</accession>
<evidence type="ECO:0000259" key="5">
    <source>
        <dbReference type="Pfam" id="PF13525"/>
    </source>
</evidence>
<dbReference type="Pfam" id="PF13525">
    <property type="entry name" value="YfiO"/>
    <property type="match status" value="1"/>
</dbReference>
<dbReference type="Gene3D" id="1.25.40.10">
    <property type="entry name" value="Tetratricopeptide repeat domain"/>
    <property type="match status" value="1"/>
</dbReference>
<dbReference type="HOGENOM" id="CLU_065982_2_1_0"/>
<dbReference type="EMBL" id="AP011529">
    <property type="protein sequence ID" value="BAI81406.1"/>
    <property type="molecule type" value="Genomic_DNA"/>
</dbReference>